<dbReference type="AlphaFoldDB" id="A0A1A8QWS7"/>
<dbReference type="Pfam" id="PF21954">
    <property type="entry name" value="TUNAR"/>
    <property type="match status" value="1"/>
</dbReference>
<feature type="non-terminal residue" evidence="2">
    <location>
        <position position="1"/>
    </location>
</feature>
<evidence type="ECO:0000313" key="2">
    <source>
        <dbReference type="EMBL" id="SBR98096.1"/>
    </source>
</evidence>
<gene>
    <name evidence="2" type="primary">Nfu_g_1_000328</name>
</gene>
<feature type="compositionally biased region" description="Basic and acidic residues" evidence="1">
    <location>
        <begin position="9"/>
        <end position="30"/>
    </location>
</feature>
<proteinExistence type="predicted"/>
<feature type="region of interest" description="Disordered" evidence="1">
    <location>
        <begin position="1"/>
        <end position="30"/>
    </location>
</feature>
<name>A0A1A8QWS7_9TELE</name>
<dbReference type="InterPro" id="IPR054138">
    <property type="entry name" value="TUNAR"/>
</dbReference>
<reference evidence="2" key="1">
    <citation type="submission" date="2016-05" db="EMBL/GenBank/DDBJ databases">
        <authorList>
            <person name="Lavstsen T."/>
            <person name="Jespersen J.S."/>
        </authorList>
    </citation>
    <scope>NUCLEOTIDE SEQUENCE</scope>
    <source>
        <tissue evidence="2">Brain</tissue>
    </source>
</reference>
<dbReference type="EMBL" id="HAEI01006558">
    <property type="protein sequence ID" value="SBR98096.1"/>
    <property type="molecule type" value="Transcribed_RNA"/>
</dbReference>
<reference evidence="2" key="2">
    <citation type="submission" date="2016-06" db="EMBL/GenBank/DDBJ databases">
        <title>The genome of a short-lived fish provides insights into sex chromosome evolution and the genetic control of aging.</title>
        <authorList>
            <person name="Reichwald K."/>
            <person name="Felder M."/>
            <person name="Petzold A."/>
            <person name="Koch P."/>
            <person name="Groth M."/>
            <person name="Platzer M."/>
        </authorList>
    </citation>
    <scope>NUCLEOTIDE SEQUENCE</scope>
    <source>
        <tissue evidence="2">Brain</tissue>
    </source>
</reference>
<accession>A0A1A8QWS7</accession>
<sequence length="305" mass="34492">LDLNSSVKGGERQGEEDEKVRETGRTKEKTTLKPCLDKAKKQRSPWLSPWCNVWRRALSRWGLVMVTMIPGGHYVCSSHAREDDSTNDREERILAVLGIIGTILNLLVVLNGTDVPKSEHTRGEVPGSAGSYRHRSELTAADRVTGCFLVLCFSDLMWEPDTEQREKEQSLKLTGCCTRRERRLLQCDSNKENDQYATSIQGELEVFPNGCSICLRGETKSVLQRCVYMSDRAARRLFCGPIREENPGGESRPSAVQTDTECTQINRTTQLKPSPFIGFIHAQRHFSFDRIKSNLRSSDQKLSQI</sequence>
<organism evidence="2">
    <name type="scientific">Nothobranchius rachovii</name>
    <name type="common">bluefin notho</name>
    <dbReference type="NCBI Taxonomy" id="451742"/>
    <lineage>
        <taxon>Eukaryota</taxon>
        <taxon>Metazoa</taxon>
        <taxon>Chordata</taxon>
        <taxon>Craniata</taxon>
        <taxon>Vertebrata</taxon>
        <taxon>Euteleostomi</taxon>
        <taxon>Actinopterygii</taxon>
        <taxon>Neopterygii</taxon>
        <taxon>Teleostei</taxon>
        <taxon>Neoteleostei</taxon>
        <taxon>Acanthomorphata</taxon>
        <taxon>Ovalentaria</taxon>
        <taxon>Atherinomorphae</taxon>
        <taxon>Cyprinodontiformes</taxon>
        <taxon>Nothobranchiidae</taxon>
        <taxon>Nothobranchius</taxon>
    </lineage>
</organism>
<evidence type="ECO:0000256" key="1">
    <source>
        <dbReference type="SAM" id="MobiDB-lite"/>
    </source>
</evidence>
<protein>
    <submittedName>
        <fullName evidence="2">Uncharacterized protein</fullName>
    </submittedName>
</protein>